<evidence type="ECO:0000313" key="9">
    <source>
        <dbReference type="EMBL" id="BCG45872.1"/>
    </source>
</evidence>
<dbReference type="Pfam" id="PF13237">
    <property type="entry name" value="Fer4_10"/>
    <property type="match status" value="1"/>
</dbReference>
<dbReference type="SUPFAM" id="SSF54862">
    <property type="entry name" value="4Fe-4S ferredoxins"/>
    <property type="match status" value="1"/>
</dbReference>
<organism evidence="9 10">
    <name type="scientific">Citrifermentans bremense</name>
    <dbReference type="NCBI Taxonomy" id="60035"/>
    <lineage>
        <taxon>Bacteria</taxon>
        <taxon>Pseudomonadati</taxon>
        <taxon>Thermodesulfobacteriota</taxon>
        <taxon>Desulfuromonadia</taxon>
        <taxon>Geobacterales</taxon>
        <taxon>Geobacteraceae</taxon>
        <taxon>Citrifermentans</taxon>
    </lineage>
</organism>
<dbReference type="AlphaFoldDB" id="A0A6S6LVE2"/>
<dbReference type="Pfam" id="PF12801">
    <property type="entry name" value="Fer4_5"/>
    <property type="match status" value="2"/>
</dbReference>
<evidence type="ECO:0000256" key="6">
    <source>
        <dbReference type="ARBA" id="ARBA00023136"/>
    </source>
</evidence>
<proteinExistence type="predicted"/>
<keyword evidence="7" id="KW-1133">Transmembrane helix</keyword>
<evidence type="ECO:0000256" key="5">
    <source>
        <dbReference type="ARBA" id="ARBA00023014"/>
    </source>
</evidence>
<evidence type="ECO:0000313" key="10">
    <source>
        <dbReference type="Proteomes" id="UP000515472"/>
    </source>
</evidence>
<evidence type="ECO:0000259" key="8">
    <source>
        <dbReference type="PROSITE" id="PS51379"/>
    </source>
</evidence>
<dbReference type="InterPro" id="IPR052378">
    <property type="entry name" value="NosR_regulator"/>
</dbReference>
<dbReference type="PANTHER" id="PTHR30224">
    <property type="entry name" value="ELECTRON TRANSPORT PROTEIN"/>
    <property type="match status" value="1"/>
</dbReference>
<feature type="transmembrane region" description="Helical" evidence="7">
    <location>
        <begin position="12"/>
        <end position="32"/>
    </location>
</feature>
<sequence length="331" mass="36752">MAEKKVQRVRIAVQWGFLLFSLYLGVTFYRFVQHFRSGGATPFVERPDGVEAFLPISGLVSLKGWLTSGSINSVHPAALVVLLSVIAVSVLLKRSFCSWICPVSTITELCWKLGHKLFGRNFRVWLWLDWLLRPIKYLLVLFFLFSILVLMAPDSVASFIVSDYNKTADVKMLDFFLNLSGLPLAFISGFLLLSFFFRNPFCRFLCPYGALLGVLSRLAPAKVERMQSACISCGSCNKACPSHLDVMNAKRVCSEECIGCLRCVSSCPKPEALQVRVKGGKVVPGMVFAALVVVIFVGGTLVGRVTGHWHSEIPKADYQRLINNGPPIEHP</sequence>
<keyword evidence="6 7" id="KW-0472">Membrane</keyword>
<dbReference type="InterPro" id="IPR017900">
    <property type="entry name" value="4Fe4S_Fe_S_CS"/>
</dbReference>
<dbReference type="PROSITE" id="PS51379">
    <property type="entry name" value="4FE4S_FER_2"/>
    <property type="match status" value="2"/>
</dbReference>
<keyword evidence="3" id="KW-0479">Metal-binding</keyword>
<evidence type="ECO:0000256" key="1">
    <source>
        <dbReference type="ARBA" id="ARBA00004236"/>
    </source>
</evidence>
<dbReference type="Gene3D" id="3.30.70.20">
    <property type="match status" value="1"/>
</dbReference>
<feature type="domain" description="4Fe-4S ferredoxin-type" evidence="8">
    <location>
        <begin position="221"/>
        <end position="243"/>
    </location>
</feature>
<feature type="transmembrane region" description="Helical" evidence="7">
    <location>
        <begin position="74"/>
        <end position="92"/>
    </location>
</feature>
<feature type="transmembrane region" description="Helical" evidence="7">
    <location>
        <begin position="282"/>
        <end position="302"/>
    </location>
</feature>
<keyword evidence="7" id="KW-0812">Transmembrane</keyword>
<protein>
    <submittedName>
        <fullName evidence="9">Hypothetical iron-sulfur cluster binding protein YccM</fullName>
    </submittedName>
</protein>
<keyword evidence="5" id="KW-0411">Iron-sulfur</keyword>
<dbReference type="KEGG" id="gbn:GEOBRER4_06220"/>
<feature type="transmembrane region" description="Helical" evidence="7">
    <location>
        <begin position="175"/>
        <end position="197"/>
    </location>
</feature>
<dbReference type="GO" id="GO:0005886">
    <property type="term" value="C:plasma membrane"/>
    <property type="evidence" value="ECO:0007669"/>
    <property type="project" value="UniProtKB-SubCell"/>
</dbReference>
<keyword evidence="4" id="KW-0408">Iron</keyword>
<dbReference type="RefSeq" id="WP_185244200.1">
    <property type="nucleotide sequence ID" value="NZ_AP023213.1"/>
</dbReference>
<dbReference type="Proteomes" id="UP000515472">
    <property type="component" value="Chromosome"/>
</dbReference>
<feature type="transmembrane region" description="Helical" evidence="7">
    <location>
        <begin position="137"/>
        <end position="160"/>
    </location>
</feature>
<evidence type="ECO:0000256" key="4">
    <source>
        <dbReference type="ARBA" id="ARBA00023004"/>
    </source>
</evidence>
<dbReference type="PANTHER" id="PTHR30224:SF4">
    <property type="entry name" value="ELECTRON TRANSPORT PROTEIN YCCM-RELATED"/>
    <property type="match status" value="1"/>
</dbReference>
<dbReference type="GO" id="GO:0051536">
    <property type="term" value="F:iron-sulfur cluster binding"/>
    <property type="evidence" value="ECO:0007669"/>
    <property type="project" value="UniProtKB-KW"/>
</dbReference>
<keyword evidence="2" id="KW-1003">Cell membrane</keyword>
<name>A0A6S6LVE2_9BACT</name>
<evidence type="ECO:0000256" key="2">
    <source>
        <dbReference type="ARBA" id="ARBA00022475"/>
    </source>
</evidence>
<gene>
    <name evidence="9" type="ORF">GEOBRER4_n0645</name>
</gene>
<dbReference type="InterPro" id="IPR017896">
    <property type="entry name" value="4Fe4S_Fe-S-bd"/>
</dbReference>
<reference evidence="9 10" key="1">
    <citation type="submission" date="2020-06" db="EMBL/GenBank/DDBJ databases">
        <title>Interaction of electrochemicaly active bacteria, Geobacter bremensis R4 on different carbon anode.</title>
        <authorList>
            <person name="Meng L."/>
            <person name="Yoshida N."/>
        </authorList>
    </citation>
    <scope>NUCLEOTIDE SEQUENCE [LARGE SCALE GENOMIC DNA]</scope>
    <source>
        <strain evidence="9 10">R4</strain>
    </source>
</reference>
<dbReference type="GO" id="GO:0046872">
    <property type="term" value="F:metal ion binding"/>
    <property type="evidence" value="ECO:0007669"/>
    <property type="project" value="UniProtKB-KW"/>
</dbReference>
<evidence type="ECO:0000256" key="3">
    <source>
        <dbReference type="ARBA" id="ARBA00022723"/>
    </source>
</evidence>
<evidence type="ECO:0000256" key="7">
    <source>
        <dbReference type="SAM" id="Phobius"/>
    </source>
</evidence>
<feature type="domain" description="4Fe-4S ferredoxin-type" evidence="8">
    <location>
        <begin position="248"/>
        <end position="278"/>
    </location>
</feature>
<accession>A0A6S6LVE2</accession>
<comment type="subcellular location">
    <subcellularLocation>
        <location evidence="1">Cell membrane</location>
    </subcellularLocation>
</comment>
<dbReference type="PROSITE" id="PS00198">
    <property type="entry name" value="4FE4S_FER_1"/>
    <property type="match status" value="1"/>
</dbReference>
<keyword evidence="10" id="KW-1185">Reference proteome</keyword>
<dbReference type="EMBL" id="AP023213">
    <property type="protein sequence ID" value="BCG45872.1"/>
    <property type="molecule type" value="Genomic_DNA"/>
</dbReference>